<dbReference type="EMBL" id="CP104694">
    <property type="protein sequence ID" value="UXI67362.1"/>
    <property type="molecule type" value="Genomic_DNA"/>
</dbReference>
<dbReference type="PANTHER" id="PTHR12989">
    <property type="entry name" value="ALPHA-1,2-GLUCOSYLTRANSFERASE ALG10"/>
    <property type="match status" value="1"/>
</dbReference>
<feature type="transmembrane region" description="Helical" evidence="9">
    <location>
        <begin position="111"/>
        <end position="131"/>
    </location>
</feature>
<evidence type="ECO:0000256" key="5">
    <source>
        <dbReference type="ARBA" id="ARBA00022692"/>
    </source>
</evidence>
<evidence type="ECO:0000256" key="3">
    <source>
        <dbReference type="ARBA" id="ARBA00022676"/>
    </source>
</evidence>
<keyword evidence="4" id="KW-0808">Transferase</keyword>
<evidence type="ECO:0000256" key="8">
    <source>
        <dbReference type="ARBA" id="ARBA00023136"/>
    </source>
</evidence>
<dbReference type="Proteomes" id="UP001064632">
    <property type="component" value="Chromosome"/>
</dbReference>
<feature type="transmembrane region" description="Helical" evidence="9">
    <location>
        <begin position="242"/>
        <end position="261"/>
    </location>
</feature>
<name>A0ABY6BHM5_9GAMM</name>
<accession>A0ABY6BHM5</accession>
<feature type="transmembrane region" description="Helical" evidence="9">
    <location>
        <begin position="83"/>
        <end position="102"/>
    </location>
</feature>
<keyword evidence="6" id="KW-0256">Endoplasmic reticulum</keyword>
<evidence type="ECO:0000313" key="10">
    <source>
        <dbReference type="EMBL" id="UXI67362.1"/>
    </source>
</evidence>
<keyword evidence="3" id="KW-0328">Glycosyltransferase</keyword>
<evidence type="ECO:0000256" key="6">
    <source>
        <dbReference type="ARBA" id="ARBA00022824"/>
    </source>
</evidence>
<evidence type="ECO:0000313" key="11">
    <source>
        <dbReference type="Proteomes" id="UP001064632"/>
    </source>
</evidence>
<evidence type="ECO:0000256" key="4">
    <source>
        <dbReference type="ARBA" id="ARBA00022679"/>
    </source>
</evidence>
<evidence type="ECO:0000256" key="7">
    <source>
        <dbReference type="ARBA" id="ARBA00022989"/>
    </source>
</evidence>
<keyword evidence="5 9" id="KW-0812">Transmembrane</keyword>
<protein>
    <submittedName>
        <fullName evidence="10">Dol-P-Glc:Glc(2)Man(9)GlcNAc(2)-PP-Dol alpha-1,2-glucosyltransferase</fullName>
    </submittedName>
</protein>
<dbReference type="PANTHER" id="PTHR12989:SF10">
    <property type="entry name" value="DOL-P-GLC:GLC(2)MAN(9)GLCNAC(2)-PP-DOL ALPHA-1,2-GLUCOSYLTRANSFERASE-RELATED"/>
    <property type="match status" value="1"/>
</dbReference>
<comment type="subcellular location">
    <subcellularLocation>
        <location evidence="1">Endoplasmic reticulum membrane</location>
        <topology evidence="1">Multi-pass membrane protein</topology>
    </subcellularLocation>
</comment>
<feature type="transmembrane region" description="Helical" evidence="9">
    <location>
        <begin position="202"/>
        <end position="222"/>
    </location>
</feature>
<organism evidence="10 11">
    <name type="scientific">Tahibacter amnicola</name>
    <dbReference type="NCBI Taxonomy" id="2976241"/>
    <lineage>
        <taxon>Bacteria</taxon>
        <taxon>Pseudomonadati</taxon>
        <taxon>Pseudomonadota</taxon>
        <taxon>Gammaproteobacteria</taxon>
        <taxon>Lysobacterales</taxon>
        <taxon>Rhodanobacteraceae</taxon>
        <taxon>Tahibacter</taxon>
    </lineage>
</organism>
<evidence type="ECO:0000256" key="1">
    <source>
        <dbReference type="ARBA" id="ARBA00004477"/>
    </source>
</evidence>
<feature type="transmembrane region" description="Helical" evidence="9">
    <location>
        <begin position="391"/>
        <end position="411"/>
    </location>
</feature>
<sequence>MDIARDSRLQWVSMVLALALFAWAAVWISGVGVVTDEHAHYPRAVGFARGDSTVFAEYTPMPPGYHVLASSVMRVTGSESLTTVRLVSVFFGLVGALAFLGIRRQHGDGRALLATAQLLILPLIFPFYFLAYTDVLSASLALVGAWAALRSWHVVAGVVLAAATVVRQNNVVTSAFIAVVAAWPTLAVTPAGRWIPVLLPRFWAYVLPVAVFVAVFVIYGGVTAAPALAALAPPGRFDFGNLFLLPAAGALLLPLHTALGWRAMTREARSRPWLWLVPLALMVAFLLLFRADHPLNAPVAEGHELFLRARLFKAMDAHWLVRGGVGVIAVAGICGLAFNRLHADARWVWPAFALLFLGTQWMIDVRYQLIPAVFWLAFRQLSSDCVEFATALWWCALSAWLMAGIVAGAHFP</sequence>
<feature type="transmembrane region" description="Helical" evidence="9">
    <location>
        <begin position="273"/>
        <end position="291"/>
    </location>
</feature>
<dbReference type="InterPro" id="IPR016900">
    <property type="entry name" value="Alg10"/>
</dbReference>
<dbReference type="Pfam" id="PF04922">
    <property type="entry name" value="DIE2_ALG10"/>
    <property type="match status" value="1"/>
</dbReference>
<feature type="transmembrane region" description="Helical" evidence="9">
    <location>
        <begin position="319"/>
        <end position="338"/>
    </location>
</feature>
<feature type="transmembrane region" description="Helical" evidence="9">
    <location>
        <begin position="12"/>
        <end position="34"/>
    </location>
</feature>
<feature type="transmembrane region" description="Helical" evidence="9">
    <location>
        <begin position="345"/>
        <end position="363"/>
    </location>
</feature>
<keyword evidence="7 9" id="KW-1133">Transmembrane helix</keyword>
<gene>
    <name evidence="10" type="ORF">N4264_21900</name>
</gene>
<proteinExistence type="predicted"/>
<keyword evidence="11" id="KW-1185">Reference proteome</keyword>
<dbReference type="RefSeq" id="WP_261694337.1">
    <property type="nucleotide sequence ID" value="NZ_CP104694.1"/>
</dbReference>
<comment type="pathway">
    <text evidence="2">Protein modification; protein glycosylation.</text>
</comment>
<evidence type="ECO:0000256" key="2">
    <source>
        <dbReference type="ARBA" id="ARBA00004922"/>
    </source>
</evidence>
<evidence type="ECO:0000256" key="9">
    <source>
        <dbReference type="SAM" id="Phobius"/>
    </source>
</evidence>
<keyword evidence="8 9" id="KW-0472">Membrane</keyword>
<reference evidence="10" key="1">
    <citation type="submission" date="2022-09" db="EMBL/GenBank/DDBJ databases">
        <title>Tahibacter sp. nov., isolated from a fresh water.</title>
        <authorList>
            <person name="Baek J.H."/>
            <person name="Lee J.K."/>
            <person name="Kim J.M."/>
            <person name="Jeon C.O."/>
        </authorList>
    </citation>
    <scope>NUCLEOTIDE SEQUENCE</scope>
    <source>
        <strain evidence="10">W38</strain>
    </source>
</reference>